<evidence type="ECO:0000313" key="10">
    <source>
        <dbReference type="EMBL" id="PWN87416.1"/>
    </source>
</evidence>
<dbReference type="GO" id="GO:0006289">
    <property type="term" value="P:nucleotide-excision repair"/>
    <property type="evidence" value="ECO:0007669"/>
    <property type="project" value="InterPro"/>
</dbReference>
<dbReference type="Gene3D" id="2.20.20.110">
    <property type="entry name" value="Rad4, beta-hairpin domain BHD1"/>
    <property type="match status" value="1"/>
</dbReference>
<keyword evidence="4" id="KW-0234">DNA repair</keyword>
<feature type="domain" description="Rad4 beta-hairpin" evidence="9">
    <location>
        <begin position="799"/>
        <end position="873"/>
    </location>
</feature>
<feature type="domain" description="Rad4 beta-hairpin" evidence="7">
    <location>
        <begin position="676"/>
        <end position="726"/>
    </location>
</feature>
<evidence type="ECO:0000259" key="8">
    <source>
        <dbReference type="SMART" id="SM01031"/>
    </source>
</evidence>
<feature type="region of interest" description="Disordered" evidence="6">
    <location>
        <begin position="372"/>
        <end position="513"/>
    </location>
</feature>
<accession>A0A316YD28</accession>
<feature type="region of interest" description="Disordered" evidence="6">
    <location>
        <begin position="204"/>
        <end position="264"/>
    </location>
</feature>
<dbReference type="Gene3D" id="3.30.70.2460">
    <property type="entry name" value="Rad4, beta-hairpin domain BHD3"/>
    <property type="match status" value="1"/>
</dbReference>
<dbReference type="Proteomes" id="UP000245768">
    <property type="component" value="Unassembled WGS sequence"/>
</dbReference>
<feature type="domain" description="Rad4 beta-hairpin" evidence="8">
    <location>
        <begin position="728"/>
        <end position="791"/>
    </location>
</feature>
<dbReference type="GO" id="GO:0005737">
    <property type="term" value="C:cytoplasm"/>
    <property type="evidence" value="ECO:0007669"/>
    <property type="project" value="TreeGrafter"/>
</dbReference>
<gene>
    <name evidence="10" type="ORF">FA10DRAFT_234623</name>
</gene>
<feature type="compositionally biased region" description="Polar residues" evidence="6">
    <location>
        <begin position="471"/>
        <end position="481"/>
    </location>
</feature>
<dbReference type="PANTHER" id="PTHR12135:SF0">
    <property type="entry name" value="DNA REPAIR PROTEIN COMPLEMENTING XP-C CELLS"/>
    <property type="match status" value="1"/>
</dbReference>
<dbReference type="InterPro" id="IPR042488">
    <property type="entry name" value="Rad4_BHD3_sf"/>
</dbReference>
<dbReference type="Pfam" id="PF01841">
    <property type="entry name" value="Transglut_core"/>
    <property type="match status" value="1"/>
</dbReference>
<dbReference type="Pfam" id="PF10404">
    <property type="entry name" value="BHD_2"/>
    <property type="match status" value="1"/>
</dbReference>
<evidence type="ECO:0000256" key="2">
    <source>
        <dbReference type="ARBA" id="ARBA00009525"/>
    </source>
</evidence>
<feature type="region of interest" description="Disordered" evidence="6">
    <location>
        <begin position="911"/>
        <end position="940"/>
    </location>
</feature>
<evidence type="ECO:0000313" key="11">
    <source>
        <dbReference type="Proteomes" id="UP000245768"/>
    </source>
</evidence>
<dbReference type="InterPro" id="IPR018328">
    <property type="entry name" value="Rad4_beta-hairpin_dom3"/>
</dbReference>
<dbReference type="InterPro" id="IPR018327">
    <property type="entry name" value="BHD_2"/>
</dbReference>
<dbReference type="InterPro" id="IPR018326">
    <property type="entry name" value="Rad4_beta-hairpin_dom1"/>
</dbReference>
<dbReference type="OrthoDB" id="300780at2759"/>
<feature type="compositionally biased region" description="Basic and acidic residues" evidence="6">
    <location>
        <begin position="489"/>
        <end position="513"/>
    </location>
</feature>
<proteinExistence type="inferred from homology"/>
<name>A0A316YD28_9BASI</name>
<feature type="compositionally biased region" description="Low complexity" evidence="6">
    <location>
        <begin position="419"/>
        <end position="443"/>
    </location>
</feature>
<dbReference type="STRING" id="215250.A0A316YD28"/>
<evidence type="ECO:0000256" key="5">
    <source>
        <dbReference type="ARBA" id="ARBA00023242"/>
    </source>
</evidence>
<dbReference type="Pfam" id="PF10403">
    <property type="entry name" value="BHD_1"/>
    <property type="match status" value="1"/>
</dbReference>
<protein>
    <submittedName>
        <fullName evidence="10">Rad4-domain-containing protein</fullName>
    </submittedName>
</protein>
<dbReference type="SMART" id="SM01031">
    <property type="entry name" value="BHD_2"/>
    <property type="match status" value="1"/>
</dbReference>
<dbReference type="SMART" id="SM01032">
    <property type="entry name" value="BHD_3"/>
    <property type="match status" value="1"/>
</dbReference>
<dbReference type="InterPro" id="IPR018325">
    <property type="entry name" value="Rad4/PNGase_transGLS-fold"/>
</dbReference>
<dbReference type="Pfam" id="PF03835">
    <property type="entry name" value="Rad4"/>
    <property type="match status" value="1"/>
</dbReference>
<sequence>MEEVDLAEGGGEAVHEEAYAAAYEAADAAAAGEDGNEGGSDVPIFKDGKGQPGGISISIHGPQKRALELKLGAKRKGPIITHRDRVSRLAAHKWMVLAVIAHTKARNSLINDEALRDHLYTLVPNTFLEKLRLIHPKKVPVQNERVRMFESLLREITRWWISRFRLEPNMTAGAALRQPDPDSFNGLFPAPGRRVDGWVVETARQREERHRAERRERSEIKKAKGKGKAKASSSEAAQEEGEEKERKPKAPFSEITLFGPGNSTQPHFLRLGESAEPITSAEDLMTHARELMGSRETSAQLFASMCRALGIPSRLVVSIQAPSWSVAAAKVASTVGATGEKPKMGSLGKKRKAMRLNETRALDASYVAANRKPEDVMTSDDESFGGGEDTVSAEDDGVVSRTGARSRAAARQRLKSGTASKPASVASTASAASASSRAKGKVSNAERDDQNTTNGPPLRATRSRNGKGKAPQTSDEPSPTSKPIKGKGKAKESESEPDKKREKTTDGDYRDERWKNLEAPLDVEYQPKLRPMRPKKLKDTELGSDNVTDVKPVDMTAPPTMWVEVFSKPWKRWITVDVVRNLVEPTGSRRMEPLPSDRSNRLVYVVAFEEDGHARDVTARYTRTLHSRISRMRPPATKKGPTTLEEWWPKVVSAIHRPQKLERDAVEDVELENAASREPMPSSVAAFKDHPVYALEKHLKRDEVIFPAKQAGTFQGTPVFLRRNVVVCRSARQWYNEGKVVRPGEEALKWVRSRGYTLANKRAEEQARMEGGELPQEGLYAEFQTELYVPPPVSEDGKVPTNAFGNIDLFVPSMLPEGAAHIPYSGVGKVAKSLGIQYAEAITGFEFRKHRSMPKMSGIVVAAKHHDALLDAYWTSEHVAAEREHNKRVERAIKNWKRLLNSLRITERVRREYGQEDTGGAGEPEEMQEQEGEDGDASAYRSLHAEIEEGGGGGFMMEGE</sequence>
<dbReference type="SUPFAM" id="SSF54001">
    <property type="entry name" value="Cysteine proteinases"/>
    <property type="match status" value="1"/>
</dbReference>
<feature type="region of interest" description="Disordered" evidence="6">
    <location>
        <begin position="525"/>
        <end position="551"/>
    </location>
</feature>
<comment type="subcellular location">
    <subcellularLocation>
        <location evidence="1">Nucleus</location>
    </subcellularLocation>
</comment>
<dbReference type="RefSeq" id="XP_025374614.1">
    <property type="nucleotide sequence ID" value="XM_025518990.1"/>
</dbReference>
<comment type="similarity">
    <text evidence="2">Belongs to the XPC family.</text>
</comment>
<keyword evidence="11" id="KW-1185">Reference proteome</keyword>
<dbReference type="Pfam" id="PF10405">
    <property type="entry name" value="BHD_3"/>
    <property type="match status" value="1"/>
</dbReference>
<feature type="compositionally biased region" description="Acidic residues" evidence="6">
    <location>
        <begin position="923"/>
        <end position="936"/>
    </location>
</feature>
<dbReference type="PANTHER" id="PTHR12135">
    <property type="entry name" value="DNA REPAIR PROTEIN XP-C / RAD4"/>
    <property type="match status" value="1"/>
</dbReference>
<dbReference type="EMBL" id="KZ819640">
    <property type="protein sequence ID" value="PWN87416.1"/>
    <property type="molecule type" value="Genomic_DNA"/>
</dbReference>
<dbReference type="FunFam" id="3.30.70.2460:FF:000001">
    <property type="entry name" value="DNA repair protein Rad4 family"/>
    <property type="match status" value="1"/>
</dbReference>
<dbReference type="GO" id="GO:0000111">
    <property type="term" value="C:nucleotide-excision repair factor 2 complex"/>
    <property type="evidence" value="ECO:0007669"/>
    <property type="project" value="TreeGrafter"/>
</dbReference>
<dbReference type="FunCoup" id="A0A316YD28">
    <property type="interactions" value="154"/>
</dbReference>
<evidence type="ECO:0000256" key="4">
    <source>
        <dbReference type="ARBA" id="ARBA00023204"/>
    </source>
</evidence>
<feature type="compositionally biased region" description="Basic and acidic residues" evidence="6">
    <location>
        <begin position="204"/>
        <end position="222"/>
    </location>
</feature>
<reference evidence="10 11" key="1">
    <citation type="journal article" date="2018" name="Mol. Biol. Evol.">
        <title>Broad Genomic Sampling Reveals a Smut Pathogenic Ancestry of the Fungal Clade Ustilaginomycotina.</title>
        <authorList>
            <person name="Kijpornyongpan T."/>
            <person name="Mondo S.J."/>
            <person name="Barry K."/>
            <person name="Sandor L."/>
            <person name="Lee J."/>
            <person name="Lipzen A."/>
            <person name="Pangilinan J."/>
            <person name="LaButti K."/>
            <person name="Hainaut M."/>
            <person name="Henrissat B."/>
            <person name="Grigoriev I.V."/>
            <person name="Spatafora J.W."/>
            <person name="Aime M.C."/>
        </authorList>
    </citation>
    <scope>NUCLEOTIDE SEQUENCE [LARGE SCALE GENOMIC DNA]</scope>
    <source>
        <strain evidence="10 11">MCA 4198</strain>
    </source>
</reference>
<evidence type="ECO:0000256" key="3">
    <source>
        <dbReference type="ARBA" id="ARBA00022763"/>
    </source>
</evidence>
<keyword evidence="5" id="KW-0539">Nucleus</keyword>
<dbReference type="InterPro" id="IPR002931">
    <property type="entry name" value="Transglutaminase-like"/>
</dbReference>
<dbReference type="SMART" id="SM01030">
    <property type="entry name" value="BHD_1"/>
    <property type="match status" value="1"/>
</dbReference>
<evidence type="ECO:0000256" key="6">
    <source>
        <dbReference type="SAM" id="MobiDB-lite"/>
    </source>
</evidence>
<dbReference type="InterPro" id="IPR004583">
    <property type="entry name" value="DNA_repair_Rad4"/>
</dbReference>
<dbReference type="InterPro" id="IPR038765">
    <property type="entry name" value="Papain-like_cys_pep_sf"/>
</dbReference>
<dbReference type="InParanoid" id="A0A316YD28"/>
<dbReference type="GO" id="GO:0003697">
    <property type="term" value="F:single-stranded DNA binding"/>
    <property type="evidence" value="ECO:0007669"/>
    <property type="project" value="TreeGrafter"/>
</dbReference>
<dbReference type="GO" id="GO:0006298">
    <property type="term" value="P:mismatch repair"/>
    <property type="evidence" value="ECO:0007669"/>
    <property type="project" value="TreeGrafter"/>
</dbReference>
<dbReference type="Gene3D" id="3.90.260.10">
    <property type="entry name" value="Transglutaminase-like"/>
    <property type="match status" value="2"/>
</dbReference>
<dbReference type="AlphaFoldDB" id="A0A316YD28"/>
<organism evidence="10 11">
    <name type="scientific">Acaromyces ingoldii</name>
    <dbReference type="NCBI Taxonomy" id="215250"/>
    <lineage>
        <taxon>Eukaryota</taxon>
        <taxon>Fungi</taxon>
        <taxon>Dikarya</taxon>
        <taxon>Basidiomycota</taxon>
        <taxon>Ustilaginomycotina</taxon>
        <taxon>Exobasidiomycetes</taxon>
        <taxon>Exobasidiales</taxon>
        <taxon>Cryptobasidiaceae</taxon>
        <taxon>Acaromyces</taxon>
    </lineage>
</organism>
<evidence type="ECO:0000259" key="9">
    <source>
        <dbReference type="SMART" id="SM01032"/>
    </source>
</evidence>
<keyword evidence="3" id="KW-0227">DNA damage</keyword>
<dbReference type="Gene3D" id="3.30.60.290">
    <property type="entry name" value="Rad4, beta-hairpin domain BHD2"/>
    <property type="match status" value="1"/>
</dbReference>
<dbReference type="GO" id="GO:0071942">
    <property type="term" value="C:XPC complex"/>
    <property type="evidence" value="ECO:0007669"/>
    <property type="project" value="TreeGrafter"/>
</dbReference>
<dbReference type="InterPro" id="IPR036985">
    <property type="entry name" value="Transglutaminase-like_sf"/>
</dbReference>
<dbReference type="GeneID" id="37040906"/>
<evidence type="ECO:0000259" key="7">
    <source>
        <dbReference type="SMART" id="SM01030"/>
    </source>
</evidence>
<evidence type="ECO:0000256" key="1">
    <source>
        <dbReference type="ARBA" id="ARBA00004123"/>
    </source>
</evidence>
<dbReference type="GO" id="GO:0003684">
    <property type="term" value="F:damaged DNA binding"/>
    <property type="evidence" value="ECO:0007669"/>
    <property type="project" value="InterPro"/>
</dbReference>